<dbReference type="Gene3D" id="1.10.10.710">
    <property type="entry name" value="PSPTO_1197 like"/>
    <property type="match status" value="1"/>
</dbReference>
<sequence length="144" mass="16076">MPVVIKYVVARDGIEKMTFTSKADADAYDKMLDTADALYELLDNSHLAGDHNQKEALSLYLAEHKDELLEALGAKRKTASKSQKKNNNAPQKTNHSTPLELAHKEAKKPLEDLVIEPDEDAFYEEPDIIIDEEELTGYTDSDAA</sequence>
<reference evidence="2 3" key="1">
    <citation type="submission" date="2016-06" db="EMBL/GenBank/DDBJ databases">
        <authorList>
            <person name="Kjaerup R.B."/>
            <person name="Dalgaard T.S."/>
            <person name="Juul-Madsen H.R."/>
        </authorList>
    </citation>
    <scope>NUCLEOTIDE SEQUENCE [LARGE SCALE GENOMIC DNA]</scope>
    <source>
        <strain evidence="2 3">CECT 8886</strain>
    </source>
</reference>
<feature type="region of interest" description="Disordered" evidence="1">
    <location>
        <begin position="72"/>
        <end position="144"/>
    </location>
</feature>
<feature type="compositionally biased region" description="Acidic residues" evidence="1">
    <location>
        <begin position="113"/>
        <end position="135"/>
    </location>
</feature>
<dbReference type="InterPro" id="IPR038627">
    <property type="entry name" value="YebG-like_sf"/>
</dbReference>
<keyword evidence="3" id="KW-1185">Reference proteome</keyword>
<dbReference type="OrthoDB" id="6415307at2"/>
<feature type="compositionally biased region" description="Basic and acidic residues" evidence="1">
    <location>
        <begin position="101"/>
        <end position="111"/>
    </location>
</feature>
<name>A0A1A8TT28_9GAMM</name>
<dbReference type="Proteomes" id="UP000092544">
    <property type="component" value="Unassembled WGS sequence"/>
</dbReference>
<dbReference type="STRING" id="1792290.MSP8886_03873"/>
<evidence type="ECO:0000313" key="3">
    <source>
        <dbReference type="Proteomes" id="UP000092544"/>
    </source>
</evidence>
<dbReference type="Pfam" id="PF07130">
    <property type="entry name" value="YebG"/>
    <property type="match status" value="1"/>
</dbReference>
<dbReference type="InterPro" id="IPR009813">
    <property type="entry name" value="Uncharacterised_YebG"/>
</dbReference>
<proteinExistence type="predicted"/>
<dbReference type="EMBL" id="FLOB01000015">
    <property type="protein sequence ID" value="SBS36862.1"/>
    <property type="molecule type" value="Genomic_DNA"/>
</dbReference>
<gene>
    <name evidence="2" type="ORF">MSP8886_03873</name>
</gene>
<feature type="compositionally biased region" description="Basic residues" evidence="1">
    <location>
        <begin position="74"/>
        <end position="84"/>
    </location>
</feature>
<evidence type="ECO:0000313" key="2">
    <source>
        <dbReference type="EMBL" id="SBS36862.1"/>
    </source>
</evidence>
<dbReference type="RefSeq" id="WP_067019777.1">
    <property type="nucleotide sequence ID" value="NZ_FLOB01000015.1"/>
</dbReference>
<protein>
    <submittedName>
        <fullName evidence="2">DNA damage-inducible protein YebG</fullName>
    </submittedName>
</protein>
<evidence type="ECO:0000256" key="1">
    <source>
        <dbReference type="SAM" id="MobiDB-lite"/>
    </source>
</evidence>
<organism evidence="2 3">
    <name type="scientific">Marinomonas spartinae</name>
    <dbReference type="NCBI Taxonomy" id="1792290"/>
    <lineage>
        <taxon>Bacteria</taxon>
        <taxon>Pseudomonadati</taxon>
        <taxon>Pseudomonadota</taxon>
        <taxon>Gammaproteobacteria</taxon>
        <taxon>Oceanospirillales</taxon>
        <taxon>Oceanospirillaceae</taxon>
        <taxon>Marinomonas</taxon>
    </lineage>
</organism>
<dbReference type="AlphaFoldDB" id="A0A1A8TT28"/>
<accession>A0A1A8TT28</accession>
<feature type="compositionally biased region" description="Polar residues" evidence="1">
    <location>
        <begin position="85"/>
        <end position="97"/>
    </location>
</feature>